<dbReference type="AlphaFoldDB" id="R0BKC1"/>
<dbReference type="HOGENOM" id="CLU_2952146_0_0_9"/>
<sequence length="59" mass="6822">MEERTVEINISEYKNLIELKGRVKSALIFIDADQYASIAVMRSILEGRTYENIEGKKDE</sequence>
<dbReference type="Proteomes" id="UP000013180">
    <property type="component" value="Unassembled WGS sequence"/>
</dbReference>
<proteinExistence type="predicted"/>
<keyword evidence="2" id="KW-1185">Reference proteome</keyword>
<reference evidence="1" key="1">
    <citation type="submission" date="2013-01" db="EMBL/GenBank/DDBJ databases">
        <title>The Genome Sequence of Clostridium clostridioforme 90A6.</title>
        <authorList>
            <consortium name="The Broad Institute Genome Sequencing Platform"/>
            <person name="Earl A."/>
            <person name="Ward D."/>
            <person name="Feldgarden M."/>
            <person name="Gevers D."/>
            <person name="Courvalin P."/>
            <person name="Lambert T."/>
            <person name="Walker B."/>
            <person name="Young S.K."/>
            <person name="Zeng Q."/>
            <person name="Gargeya S."/>
            <person name="Fitzgerald M."/>
            <person name="Haas B."/>
            <person name="Abouelleil A."/>
            <person name="Alvarado L."/>
            <person name="Arachchi H.M."/>
            <person name="Berlin A.M."/>
            <person name="Chapman S.B."/>
            <person name="Dewar J."/>
            <person name="Goldberg J."/>
            <person name="Griggs A."/>
            <person name="Gujja S."/>
            <person name="Hansen M."/>
            <person name="Howarth C."/>
            <person name="Imamovic A."/>
            <person name="Larimer J."/>
            <person name="McCowan C."/>
            <person name="Murphy C."/>
            <person name="Neiman D."/>
            <person name="Pearson M."/>
            <person name="Priest M."/>
            <person name="Roberts A."/>
            <person name="Saif S."/>
            <person name="Shea T."/>
            <person name="Sisk P."/>
            <person name="Sykes S."/>
            <person name="Wortman J."/>
            <person name="Nusbaum C."/>
            <person name="Birren B."/>
        </authorList>
    </citation>
    <scope>NUCLEOTIDE SEQUENCE [LARGE SCALE GENOMIC DNA]</scope>
    <source>
        <strain evidence="1">90A6</strain>
    </source>
</reference>
<evidence type="ECO:0000313" key="2">
    <source>
        <dbReference type="Proteomes" id="UP000013180"/>
    </source>
</evidence>
<gene>
    <name evidence="1" type="ORF">HMPREF1083_02282</name>
</gene>
<dbReference type="RefSeq" id="WP_002586345.1">
    <property type="nucleotide sequence ID" value="NZ_KB851034.1"/>
</dbReference>
<dbReference type="PATRIC" id="fig|999406.3.peg.2484"/>
<protein>
    <submittedName>
        <fullName evidence="1">Uncharacterized protein</fullName>
    </submittedName>
</protein>
<evidence type="ECO:0000313" key="1">
    <source>
        <dbReference type="EMBL" id="ENZ65091.1"/>
    </source>
</evidence>
<accession>R0BKC1</accession>
<dbReference type="EMBL" id="AGYL01000016">
    <property type="protein sequence ID" value="ENZ65091.1"/>
    <property type="molecule type" value="Genomic_DNA"/>
</dbReference>
<comment type="caution">
    <text evidence="1">The sequence shown here is derived from an EMBL/GenBank/DDBJ whole genome shotgun (WGS) entry which is preliminary data.</text>
</comment>
<organism evidence="1 2">
    <name type="scientific">[Clostridium] clostridioforme 90A6</name>
    <dbReference type="NCBI Taxonomy" id="999406"/>
    <lineage>
        <taxon>Bacteria</taxon>
        <taxon>Bacillati</taxon>
        <taxon>Bacillota</taxon>
        <taxon>Clostridia</taxon>
        <taxon>Lachnospirales</taxon>
        <taxon>Lachnospiraceae</taxon>
        <taxon>Enterocloster</taxon>
    </lineage>
</organism>
<name>R0BKC1_9FIRM</name>